<feature type="binding site" evidence="7">
    <location>
        <begin position="122"/>
        <end position="128"/>
    </location>
    <ligand>
        <name>ATP</name>
        <dbReference type="ChEBI" id="CHEBI:30616"/>
    </ligand>
</feature>
<organism evidence="11">
    <name type="scientific">Desulfomonile tiedjei</name>
    <dbReference type="NCBI Taxonomy" id="2358"/>
    <lineage>
        <taxon>Bacteria</taxon>
        <taxon>Pseudomonadati</taxon>
        <taxon>Thermodesulfobacteriota</taxon>
        <taxon>Desulfomonilia</taxon>
        <taxon>Desulfomonilales</taxon>
        <taxon>Desulfomonilaceae</taxon>
        <taxon>Desulfomonile</taxon>
    </lineage>
</organism>
<keyword evidence="7 8" id="KW-0573">Peptidoglycan synthesis</keyword>
<evidence type="ECO:0000256" key="4">
    <source>
        <dbReference type="ARBA" id="ARBA00022598"/>
    </source>
</evidence>
<dbReference type="GO" id="GO:0005524">
    <property type="term" value="F:ATP binding"/>
    <property type="evidence" value="ECO:0007669"/>
    <property type="project" value="UniProtKB-UniRule"/>
</dbReference>
<dbReference type="InterPro" id="IPR005762">
    <property type="entry name" value="MurD"/>
</dbReference>
<dbReference type="GO" id="GO:0008360">
    <property type="term" value="P:regulation of cell shape"/>
    <property type="evidence" value="ECO:0007669"/>
    <property type="project" value="UniProtKB-KW"/>
</dbReference>
<evidence type="ECO:0000256" key="6">
    <source>
        <dbReference type="ARBA" id="ARBA00022840"/>
    </source>
</evidence>
<keyword evidence="7 8" id="KW-0131">Cell cycle</keyword>
<keyword evidence="3 7" id="KW-0963">Cytoplasm</keyword>
<dbReference type="Pfam" id="PF08245">
    <property type="entry name" value="Mur_ligase_M"/>
    <property type="match status" value="1"/>
</dbReference>
<keyword evidence="7 8" id="KW-0133">Cell shape</keyword>
<dbReference type="Gene3D" id="3.90.190.20">
    <property type="entry name" value="Mur ligase, C-terminal domain"/>
    <property type="match status" value="1"/>
</dbReference>
<evidence type="ECO:0000256" key="5">
    <source>
        <dbReference type="ARBA" id="ARBA00022741"/>
    </source>
</evidence>
<name>A0A7C4ARU7_9BACT</name>
<dbReference type="SUPFAM" id="SSF53623">
    <property type="entry name" value="MurD-like peptide ligases, catalytic domain"/>
    <property type="match status" value="1"/>
</dbReference>
<dbReference type="HAMAP" id="MF_00639">
    <property type="entry name" value="MurD"/>
    <property type="match status" value="1"/>
</dbReference>
<keyword evidence="5 7" id="KW-0547">Nucleotide-binding</keyword>
<protein>
    <recommendedName>
        <fullName evidence="7 8">UDP-N-acetylmuramoylalanine--D-glutamate ligase</fullName>
        <ecNumber evidence="7 8">6.3.2.9</ecNumber>
    </recommendedName>
    <alternativeName>
        <fullName evidence="7">D-glutamic acid-adding enzyme</fullName>
    </alternativeName>
    <alternativeName>
        <fullName evidence="7">UDP-N-acetylmuramoyl-L-alanyl-D-glutamate synthetase</fullName>
    </alternativeName>
</protein>
<keyword evidence="4 7" id="KW-0436">Ligase</keyword>
<dbReference type="UniPathway" id="UPA00219"/>
<keyword evidence="6 7" id="KW-0067">ATP-binding</keyword>
<evidence type="ECO:0000256" key="2">
    <source>
        <dbReference type="ARBA" id="ARBA00004752"/>
    </source>
</evidence>
<feature type="domain" description="Mur ligase central" evidence="10">
    <location>
        <begin position="120"/>
        <end position="241"/>
    </location>
</feature>
<dbReference type="SUPFAM" id="SSF53244">
    <property type="entry name" value="MurD-like peptide ligases, peptide-binding domain"/>
    <property type="match status" value="1"/>
</dbReference>
<evidence type="ECO:0000313" key="11">
    <source>
        <dbReference type="EMBL" id="HGH61101.1"/>
    </source>
</evidence>
<evidence type="ECO:0000259" key="10">
    <source>
        <dbReference type="Pfam" id="PF08245"/>
    </source>
</evidence>
<dbReference type="GO" id="GO:0051301">
    <property type="term" value="P:cell division"/>
    <property type="evidence" value="ECO:0007669"/>
    <property type="project" value="UniProtKB-KW"/>
</dbReference>
<dbReference type="Gene3D" id="3.40.50.720">
    <property type="entry name" value="NAD(P)-binding Rossmann-like Domain"/>
    <property type="match status" value="1"/>
</dbReference>
<dbReference type="PANTHER" id="PTHR43692:SF1">
    <property type="entry name" value="UDP-N-ACETYLMURAMOYLALANINE--D-GLUTAMATE LIGASE"/>
    <property type="match status" value="1"/>
</dbReference>
<evidence type="ECO:0000256" key="1">
    <source>
        <dbReference type="ARBA" id="ARBA00004496"/>
    </source>
</evidence>
<dbReference type="GO" id="GO:0005737">
    <property type="term" value="C:cytoplasm"/>
    <property type="evidence" value="ECO:0007669"/>
    <property type="project" value="UniProtKB-SubCell"/>
</dbReference>
<proteinExistence type="inferred from homology"/>
<dbReference type="GO" id="GO:0071555">
    <property type="term" value="P:cell wall organization"/>
    <property type="evidence" value="ECO:0007669"/>
    <property type="project" value="UniProtKB-KW"/>
</dbReference>
<dbReference type="AlphaFoldDB" id="A0A7C4ARU7"/>
<evidence type="ECO:0000256" key="7">
    <source>
        <dbReference type="HAMAP-Rule" id="MF_00639"/>
    </source>
</evidence>
<sequence>MIDSRTFFEGKRVIVMGLGLLGRGLGDTLFLAAHGAIVTVTDLKTERELASSLERLKGLDVELKLGGHDAVDFTQADMILRNADVPATSKYLQRAREAGVPIEMDESLFCKLFRGQVIGITGTRGKTTTTTLIFRILSRVRPGVHLAGNIKGHATLPLLDVVDPDDAVVLELSSWQLQGFHDAKISPNASVFTNIYPDHLNRYESMQDYILDKKAIYCYQHGNDFCVFNGDQPECAALSKEAPAGSDFFSVMDISSDWRIQLPGAHNRSNIAAAARLCAKLGVDIDQIRRAVEEFPGVEHRLQTIAVKNGVTFIDDATSTTPVSGCAALDAMGNQRVLLIAGGADKKLDPTPFVHAAAAKAHRIALLKGDGTNPIREGLILNGAADKIVGTFDSLKDAVLRLLAEASPGDVILLSPACASFGMFQNEFHRGETFASIVKEL</sequence>
<dbReference type="InterPro" id="IPR004101">
    <property type="entry name" value="Mur_ligase_C"/>
</dbReference>
<evidence type="ECO:0000259" key="9">
    <source>
        <dbReference type="Pfam" id="PF02875"/>
    </source>
</evidence>
<accession>A0A7C4ARU7</accession>
<reference evidence="11" key="1">
    <citation type="journal article" date="2020" name="mSystems">
        <title>Genome- and Community-Level Interaction Insights into Carbon Utilization and Element Cycling Functions of Hydrothermarchaeota in Hydrothermal Sediment.</title>
        <authorList>
            <person name="Zhou Z."/>
            <person name="Liu Y."/>
            <person name="Xu W."/>
            <person name="Pan J."/>
            <person name="Luo Z.H."/>
            <person name="Li M."/>
        </authorList>
    </citation>
    <scope>NUCLEOTIDE SEQUENCE [LARGE SCALE GENOMIC DNA]</scope>
    <source>
        <strain evidence="11">SpSt-769</strain>
    </source>
</reference>
<comment type="caution">
    <text evidence="11">The sequence shown here is derived from an EMBL/GenBank/DDBJ whole genome shotgun (WGS) entry which is preliminary data.</text>
</comment>
<evidence type="ECO:0000256" key="8">
    <source>
        <dbReference type="RuleBase" id="RU003664"/>
    </source>
</evidence>
<dbReference type="Gene3D" id="3.40.1190.10">
    <property type="entry name" value="Mur-like, catalytic domain"/>
    <property type="match status" value="1"/>
</dbReference>
<dbReference type="GO" id="GO:0009252">
    <property type="term" value="P:peptidoglycan biosynthetic process"/>
    <property type="evidence" value="ECO:0007669"/>
    <property type="project" value="UniProtKB-UniRule"/>
</dbReference>
<comment type="subcellular location">
    <subcellularLocation>
        <location evidence="1 7 8">Cytoplasm</location>
    </subcellularLocation>
</comment>
<dbReference type="EC" id="6.3.2.9" evidence="7 8"/>
<comment type="function">
    <text evidence="7 8">Cell wall formation. Catalyzes the addition of glutamate to the nucleotide precursor UDP-N-acetylmuramoyl-L-alanine (UMA).</text>
</comment>
<keyword evidence="7 8" id="KW-0961">Cell wall biogenesis/degradation</keyword>
<evidence type="ECO:0000256" key="3">
    <source>
        <dbReference type="ARBA" id="ARBA00022490"/>
    </source>
</evidence>
<comment type="similarity">
    <text evidence="7">Belongs to the MurCDEF family.</text>
</comment>
<dbReference type="EMBL" id="DTGT01000232">
    <property type="protein sequence ID" value="HGH61101.1"/>
    <property type="molecule type" value="Genomic_DNA"/>
</dbReference>
<dbReference type="GO" id="GO:0008764">
    <property type="term" value="F:UDP-N-acetylmuramoylalanine-D-glutamate ligase activity"/>
    <property type="evidence" value="ECO:0007669"/>
    <property type="project" value="UniProtKB-UniRule"/>
</dbReference>
<dbReference type="PANTHER" id="PTHR43692">
    <property type="entry name" value="UDP-N-ACETYLMURAMOYLALANINE--D-GLUTAMATE LIGASE"/>
    <property type="match status" value="1"/>
</dbReference>
<feature type="domain" description="Mur ligase C-terminal" evidence="9">
    <location>
        <begin position="300"/>
        <end position="418"/>
    </location>
</feature>
<dbReference type="SUPFAM" id="SSF51984">
    <property type="entry name" value="MurCD N-terminal domain"/>
    <property type="match status" value="1"/>
</dbReference>
<dbReference type="InterPro" id="IPR036565">
    <property type="entry name" value="Mur-like_cat_sf"/>
</dbReference>
<keyword evidence="7 8" id="KW-0132">Cell division</keyword>
<dbReference type="InterPro" id="IPR013221">
    <property type="entry name" value="Mur_ligase_cen"/>
</dbReference>
<dbReference type="InterPro" id="IPR036615">
    <property type="entry name" value="Mur_ligase_C_dom_sf"/>
</dbReference>
<comment type="catalytic activity">
    <reaction evidence="7 8">
        <text>UDP-N-acetyl-alpha-D-muramoyl-L-alanine + D-glutamate + ATP = UDP-N-acetyl-alpha-D-muramoyl-L-alanyl-D-glutamate + ADP + phosphate + H(+)</text>
        <dbReference type="Rhea" id="RHEA:16429"/>
        <dbReference type="ChEBI" id="CHEBI:15378"/>
        <dbReference type="ChEBI" id="CHEBI:29986"/>
        <dbReference type="ChEBI" id="CHEBI:30616"/>
        <dbReference type="ChEBI" id="CHEBI:43474"/>
        <dbReference type="ChEBI" id="CHEBI:83898"/>
        <dbReference type="ChEBI" id="CHEBI:83900"/>
        <dbReference type="ChEBI" id="CHEBI:456216"/>
        <dbReference type="EC" id="6.3.2.9"/>
    </reaction>
</comment>
<dbReference type="Pfam" id="PF21799">
    <property type="entry name" value="MurD-like_N"/>
    <property type="match status" value="1"/>
</dbReference>
<comment type="pathway">
    <text evidence="2 7 8">Cell wall biogenesis; peptidoglycan biosynthesis.</text>
</comment>
<dbReference type="Pfam" id="PF02875">
    <property type="entry name" value="Mur_ligase_C"/>
    <property type="match status" value="1"/>
</dbReference>
<gene>
    <name evidence="7 11" type="primary">murD</name>
    <name evidence="11" type="ORF">ENV54_07380</name>
</gene>
<dbReference type="NCBIfam" id="TIGR01087">
    <property type="entry name" value="murD"/>
    <property type="match status" value="1"/>
</dbReference>